<feature type="repeat" description="WD" evidence="1">
    <location>
        <begin position="434"/>
        <end position="465"/>
    </location>
</feature>
<name>A0A5B6YNM7_DAVIN</name>
<evidence type="ECO:0000313" key="3">
    <source>
        <dbReference type="EMBL" id="MPA33006.1"/>
    </source>
</evidence>
<gene>
    <name evidence="3" type="ORF">Din_002447</name>
</gene>
<dbReference type="InterPro" id="IPR001680">
    <property type="entry name" value="WD40_rpt"/>
</dbReference>
<proteinExistence type="predicted"/>
<dbReference type="InterPro" id="IPR036322">
    <property type="entry name" value="WD40_repeat_dom_sf"/>
</dbReference>
<feature type="domain" description="Transcription factor IIIC 90kDa subunit N-terminal" evidence="2">
    <location>
        <begin position="45"/>
        <end position="106"/>
    </location>
</feature>
<dbReference type="SMART" id="SM00320">
    <property type="entry name" value="WD40"/>
    <property type="match status" value="3"/>
</dbReference>
<dbReference type="InterPro" id="IPR024761">
    <property type="entry name" value="TFIIIC_delta_N"/>
</dbReference>
<dbReference type="AlphaFoldDB" id="A0A5B6YNM7"/>
<dbReference type="PANTHER" id="PTHR15496">
    <property type="entry name" value="GENERAL TRANSCRIPTION FACTOR 3C POLYPEPTIDE 4 FAMILY"/>
    <property type="match status" value="1"/>
</dbReference>
<dbReference type="GO" id="GO:0006384">
    <property type="term" value="P:transcription initiation at RNA polymerase III promoter"/>
    <property type="evidence" value="ECO:0007669"/>
    <property type="project" value="InterPro"/>
</dbReference>
<evidence type="ECO:0000256" key="1">
    <source>
        <dbReference type="PROSITE-ProRule" id="PRU00221"/>
    </source>
</evidence>
<reference evidence="3" key="1">
    <citation type="submission" date="2019-08" db="EMBL/GenBank/DDBJ databases">
        <title>Reference gene set and small RNA set construction with multiple tissues from Davidia involucrata Baill.</title>
        <authorList>
            <person name="Yang H."/>
            <person name="Zhou C."/>
            <person name="Li G."/>
            <person name="Wang J."/>
            <person name="Gao P."/>
            <person name="Wang M."/>
            <person name="Wang R."/>
            <person name="Zhao Y."/>
        </authorList>
    </citation>
    <scope>NUCLEOTIDE SEQUENCE</scope>
    <source>
        <tissue evidence="3">Mixed with DoveR01_LX</tissue>
    </source>
</reference>
<dbReference type="SUPFAM" id="SSF50978">
    <property type="entry name" value="WD40 repeat-like"/>
    <property type="match status" value="1"/>
</dbReference>
<dbReference type="EMBL" id="GHES01002447">
    <property type="protein sequence ID" value="MPA33006.1"/>
    <property type="molecule type" value="Transcribed_RNA"/>
</dbReference>
<organism evidence="3">
    <name type="scientific">Davidia involucrata</name>
    <name type="common">Dove tree</name>
    <dbReference type="NCBI Taxonomy" id="16924"/>
    <lineage>
        <taxon>Eukaryota</taxon>
        <taxon>Viridiplantae</taxon>
        <taxon>Streptophyta</taxon>
        <taxon>Embryophyta</taxon>
        <taxon>Tracheophyta</taxon>
        <taxon>Spermatophyta</taxon>
        <taxon>Magnoliopsida</taxon>
        <taxon>eudicotyledons</taxon>
        <taxon>Gunneridae</taxon>
        <taxon>Pentapetalae</taxon>
        <taxon>asterids</taxon>
        <taxon>Cornales</taxon>
        <taxon>Nyssaceae</taxon>
        <taxon>Davidia</taxon>
    </lineage>
</organism>
<feature type="repeat" description="WD" evidence="1">
    <location>
        <begin position="345"/>
        <end position="368"/>
    </location>
</feature>
<sequence length="889" mass="98299">MPFGPRGLITIPASKPFPIGVIEKKDLLSGCLLPTCLSRDLRPCVRSISWSPIGFASNSGCLLAVCTTEGCVKLYRMPFCEFSAEWVEVMDISEMLYNYLASIRFGELGVPSSEFSDEQASQLYIEHGHVDDLPISVLRKKYKRRRQNALAVINKDSGTLGDQSSCSGNNRDANPGSTGKLITAFKEVAVFPHEGSSVEGVEIISDNLKENNLHQIVSVPNTKVKPLKKIPVKCNLPLITADQYASRSAMLSSLVVAWSPILQLTSGIGPVLPNNLPNCCSLLAVGGKSGKISFWRILEPQCYSVMHSRDPTAGLLVGLLQAHNTWITTIGWALYMSDALNSQLLLATGSSDGSVKIWLGHSGELLKSSEVNHAPFSLLKEVITCDSVPVSVLSLIVPRQSSRKMLLAVGKGSGSFEVWICNISANKFDRAGSYDAHDHIVTGLAWAFDGCCLYSCSQDNSVRSWILQGNSLCEVPIPSNTLGVKSSTDVPNVFDSCFGLAVSPGNLVLVVARSFDADLLNPMYQVRTQKAAVEFFWIGGQQLNNSYDRYPEFEVEAYPGFPEKELVYWEHNFLWSLNQYEHLDKPLVVWDVIAALMAFKQSSPKYVEHILNKWLVSYLGSQLGLSTAKILSHASRFLSNITSRQLHLLNIISRRLVLTKLKADKINSKQQNLEGLCDAEEELPLWMELLLSSERELRERLVGFSFSVVLSLVSHSLTNYCKFGYWHPVGLAQMEQWVSLNHDHLQDHLKLLASEVGKLDKSRLSSRCEYAAEEHCSYCSASVPFESTEAAFCRGVKCDDGVGQSHKLGRCAVSMQVCPTTPLWFCVCCQRWASKLAPHTLFTMSKYPSDIKSSTDSSTLEVFTIPFCPFCGILLQRLQPEFLLSASPV</sequence>
<keyword evidence="1" id="KW-0853">WD repeat</keyword>
<dbReference type="InterPro" id="IPR015943">
    <property type="entry name" value="WD40/YVTN_repeat-like_dom_sf"/>
</dbReference>
<evidence type="ECO:0000259" key="2">
    <source>
        <dbReference type="Pfam" id="PF12657"/>
    </source>
</evidence>
<dbReference type="PROSITE" id="PS50082">
    <property type="entry name" value="WD_REPEATS_2"/>
    <property type="match status" value="2"/>
</dbReference>
<protein>
    <recommendedName>
        <fullName evidence="2">Transcription factor IIIC 90kDa subunit N-terminal domain-containing protein</fullName>
    </recommendedName>
</protein>
<dbReference type="GO" id="GO:0004402">
    <property type="term" value="F:histone acetyltransferase activity"/>
    <property type="evidence" value="ECO:0007669"/>
    <property type="project" value="InterPro"/>
</dbReference>
<dbReference type="Gene3D" id="2.130.10.10">
    <property type="entry name" value="YVTN repeat-like/Quinoprotein amine dehydrogenase"/>
    <property type="match status" value="2"/>
</dbReference>
<dbReference type="PANTHER" id="PTHR15496:SF2">
    <property type="entry name" value="GENERAL TRANSCRIPTION FACTOR 3C POLYPEPTIDE 4"/>
    <property type="match status" value="1"/>
</dbReference>
<accession>A0A5B6YNM7</accession>
<dbReference type="GO" id="GO:0000127">
    <property type="term" value="C:transcription factor TFIIIC complex"/>
    <property type="evidence" value="ECO:0007669"/>
    <property type="project" value="InterPro"/>
</dbReference>
<dbReference type="InterPro" id="IPR044230">
    <property type="entry name" value="GTF3C4"/>
</dbReference>
<dbReference type="Pfam" id="PF00400">
    <property type="entry name" value="WD40"/>
    <property type="match status" value="2"/>
</dbReference>
<dbReference type="Pfam" id="PF12657">
    <property type="entry name" value="TFIIIC_delta"/>
    <property type="match status" value="1"/>
</dbReference>